<organism evidence="1">
    <name type="scientific">Tanacetum cinerariifolium</name>
    <name type="common">Dalmatian daisy</name>
    <name type="synonym">Chrysanthemum cinerariifolium</name>
    <dbReference type="NCBI Taxonomy" id="118510"/>
    <lineage>
        <taxon>Eukaryota</taxon>
        <taxon>Viridiplantae</taxon>
        <taxon>Streptophyta</taxon>
        <taxon>Embryophyta</taxon>
        <taxon>Tracheophyta</taxon>
        <taxon>Spermatophyta</taxon>
        <taxon>Magnoliopsida</taxon>
        <taxon>eudicotyledons</taxon>
        <taxon>Gunneridae</taxon>
        <taxon>Pentapetalae</taxon>
        <taxon>asterids</taxon>
        <taxon>campanulids</taxon>
        <taxon>Asterales</taxon>
        <taxon>Asteraceae</taxon>
        <taxon>Asteroideae</taxon>
        <taxon>Anthemideae</taxon>
        <taxon>Anthemidinae</taxon>
        <taxon>Tanacetum</taxon>
    </lineage>
</organism>
<evidence type="ECO:0008006" key="2">
    <source>
        <dbReference type="Google" id="ProtNLM"/>
    </source>
</evidence>
<dbReference type="Pfam" id="PF14223">
    <property type="entry name" value="Retrotran_gag_2"/>
    <property type="match status" value="1"/>
</dbReference>
<gene>
    <name evidence="1" type="ORF">Tci_031200</name>
</gene>
<sequence length="494" mass="55764">MNKLTENDIKRMDANDQAIKTILLGLPKDVYAAIDSCETAKEIWKRVRQMMKGSDIGEQEKKANLFNEWEKFTSTDGESIESYYHHFMQLMNDLKRNKHFPENIAANLKLLSRYDGQVAQNQQGYNAWQNGGIQVAQNAVQNAGVQSGGNQNGHVVVPGIANQNGTGRIARNCTARPRRRNVAYLQISLLIAQKEEAGIQLQPEEFDFMAAAGDLDEIEKDNANCLLMANLQHASTSGTQIDKAPIYDTDRSAEKMALGYPNLSYLKKAQMKQKSLYNGNLLLEEHGPPVVYDSEETLELAQESHEKKRFLKKEIKPTNYAKINHLLGVFVPQTTKSKEELFLSNVSNMVTVSKMISIPNEDLSDDTTLSVARKFLNEVKNSLVTLQRVIKQKMTLKVHNWSSSAHKEVHKIISHEIAPITNQVDARVQNFEIQFFQEAAKFVRDFKSLAKEADESLDKQKSLELEIERLLKASVSHDIMSIVQNGFVDIPSDL</sequence>
<comment type="caution">
    <text evidence="1">The sequence shown here is derived from an EMBL/GenBank/DDBJ whole genome shotgun (WGS) entry which is preliminary data.</text>
</comment>
<proteinExistence type="predicted"/>
<evidence type="ECO:0000313" key="1">
    <source>
        <dbReference type="EMBL" id="GEU59222.1"/>
    </source>
</evidence>
<name>A0A6L2LF46_TANCI</name>
<reference evidence="1" key="1">
    <citation type="journal article" date="2019" name="Sci. Rep.">
        <title>Draft genome of Tanacetum cinerariifolium, the natural source of mosquito coil.</title>
        <authorList>
            <person name="Yamashiro T."/>
            <person name="Shiraishi A."/>
            <person name="Satake H."/>
            <person name="Nakayama K."/>
        </authorList>
    </citation>
    <scope>NUCLEOTIDE SEQUENCE</scope>
</reference>
<dbReference type="AlphaFoldDB" id="A0A6L2LF46"/>
<protein>
    <recommendedName>
        <fullName evidence="2">Gag-Pol polyprotein</fullName>
    </recommendedName>
</protein>
<dbReference type="EMBL" id="BKCJ010004134">
    <property type="protein sequence ID" value="GEU59222.1"/>
    <property type="molecule type" value="Genomic_DNA"/>
</dbReference>
<accession>A0A6L2LF46</accession>